<dbReference type="NCBIfam" id="TIGR00254">
    <property type="entry name" value="GGDEF"/>
    <property type="match status" value="1"/>
</dbReference>
<evidence type="ECO:0000313" key="6">
    <source>
        <dbReference type="Proteomes" id="UP001526430"/>
    </source>
</evidence>
<organism evidence="5 6">
    <name type="scientific">Sabulicella glaciei</name>
    <dbReference type="NCBI Taxonomy" id="2984948"/>
    <lineage>
        <taxon>Bacteria</taxon>
        <taxon>Pseudomonadati</taxon>
        <taxon>Pseudomonadota</taxon>
        <taxon>Alphaproteobacteria</taxon>
        <taxon>Acetobacterales</taxon>
        <taxon>Acetobacteraceae</taxon>
        <taxon>Sabulicella</taxon>
    </lineage>
</organism>
<dbReference type="InterPro" id="IPR035965">
    <property type="entry name" value="PAS-like_dom_sf"/>
</dbReference>
<feature type="domain" description="EAL" evidence="3">
    <location>
        <begin position="454"/>
        <end position="704"/>
    </location>
</feature>
<dbReference type="Gene3D" id="3.30.70.270">
    <property type="match status" value="1"/>
</dbReference>
<dbReference type="SMART" id="SM00086">
    <property type="entry name" value="PAC"/>
    <property type="match status" value="1"/>
</dbReference>
<dbReference type="InterPro" id="IPR000014">
    <property type="entry name" value="PAS"/>
</dbReference>
<dbReference type="PROSITE" id="PS50112">
    <property type="entry name" value="PAS"/>
    <property type="match status" value="2"/>
</dbReference>
<dbReference type="CDD" id="cd01948">
    <property type="entry name" value="EAL"/>
    <property type="match status" value="1"/>
</dbReference>
<dbReference type="InterPro" id="IPR000160">
    <property type="entry name" value="GGDEF_dom"/>
</dbReference>
<sequence length="714" mass="79199">MIFSNINAVALKILDETADGVLVTDSLRVLDPIAYANAAFCRMTGYSLAETLGRNCRFLQGDDRDQPEIATMREAIRSGRSTVVTLRNYRRDGSMFWNEVRLAPLWENKDGVGRPRHFVGFQRDVTTRVMAEIELREAVASEKRSAEERASLAEEAERAAARLASVLESTMDCVVVLDHEWRVTYLNENTRRILGARDLPTGSNLWEVYPEEADGIFARRYRQALADQKPVSFEEHLSALDVWLEVQACPTPEGLSIFFRDITERRRAERERLLAHERMAHMARHDALTGLPNRTFFRERVEHVMSQRSEATRHALLCLDLDGFKGVNDTLGHPAGDALLRAAAERLQTCVRGSDLVARFAGDEFVILQTEIAGPADAEVLARRILDALSAPFVMDAKTVSIGTSIGIAVAPDHGRAADDLLRVADSALSRAKKEGRGTHRLFTPGMDTHLQERHVIRQALHGALERGELELHFQPLVALATGRLTAFEALLRWHHPRRGLISPAHFVPIAEETGVIVPIGEWALQEACRTAATWPDPISVAVNLSPAQFRSRTLLAAVRRALGASGLEAERLQLEITESVLLLEDSLNLRTLEELRRLGVRLAMDDFGTGYSSLSYLRSFPFDKIKLDQSFVRDLPNSADCQAIVRAVAGLASGLRIAAAAEGIETEEQFAALRAKGFDEGQGHLFGAAVRGSEVPLVIARYQLSRNPRIQGN</sequence>
<dbReference type="Proteomes" id="UP001526430">
    <property type="component" value="Unassembled WGS sequence"/>
</dbReference>
<dbReference type="PROSITE" id="PS50113">
    <property type="entry name" value="PAC"/>
    <property type="match status" value="1"/>
</dbReference>
<dbReference type="RefSeq" id="WP_301592431.1">
    <property type="nucleotide sequence ID" value="NZ_JAPFQI010000029.1"/>
</dbReference>
<dbReference type="InterPro" id="IPR052155">
    <property type="entry name" value="Biofilm_reg_signaling"/>
</dbReference>
<dbReference type="NCBIfam" id="TIGR00229">
    <property type="entry name" value="sensory_box"/>
    <property type="match status" value="2"/>
</dbReference>
<gene>
    <name evidence="5" type="ORF">OF850_21810</name>
</gene>
<dbReference type="SMART" id="SM00052">
    <property type="entry name" value="EAL"/>
    <property type="match status" value="1"/>
</dbReference>
<dbReference type="Pfam" id="PF00990">
    <property type="entry name" value="GGDEF"/>
    <property type="match status" value="1"/>
</dbReference>
<evidence type="ECO:0000259" key="1">
    <source>
        <dbReference type="PROSITE" id="PS50112"/>
    </source>
</evidence>
<feature type="domain" description="GGDEF" evidence="4">
    <location>
        <begin position="312"/>
        <end position="445"/>
    </location>
</feature>
<name>A0ABT3P1D1_9PROT</name>
<evidence type="ECO:0000313" key="5">
    <source>
        <dbReference type="EMBL" id="MCW8088233.1"/>
    </source>
</evidence>
<feature type="domain" description="PAS" evidence="1">
    <location>
        <begin position="12"/>
        <end position="79"/>
    </location>
</feature>
<dbReference type="CDD" id="cd00130">
    <property type="entry name" value="PAS"/>
    <property type="match status" value="2"/>
</dbReference>
<dbReference type="InterPro" id="IPR001633">
    <property type="entry name" value="EAL_dom"/>
</dbReference>
<dbReference type="SMART" id="SM00091">
    <property type="entry name" value="PAS"/>
    <property type="match status" value="2"/>
</dbReference>
<accession>A0ABT3P1D1</accession>
<dbReference type="Gene3D" id="3.20.20.450">
    <property type="entry name" value="EAL domain"/>
    <property type="match status" value="1"/>
</dbReference>
<dbReference type="InterPro" id="IPR013656">
    <property type="entry name" value="PAS_4"/>
</dbReference>
<feature type="domain" description="PAS" evidence="1">
    <location>
        <begin position="159"/>
        <end position="195"/>
    </location>
</feature>
<evidence type="ECO:0000259" key="3">
    <source>
        <dbReference type="PROSITE" id="PS50883"/>
    </source>
</evidence>
<feature type="domain" description="PAC" evidence="2">
    <location>
        <begin position="82"/>
        <end position="137"/>
    </location>
</feature>
<dbReference type="SUPFAM" id="SSF141868">
    <property type="entry name" value="EAL domain-like"/>
    <property type="match status" value="1"/>
</dbReference>
<dbReference type="SUPFAM" id="SSF55785">
    <property type="entry name" value="PYP-like sensor domain (PAS domain)"/>
    <property type="match status" value="2"/>
</dbReference>
<dbReference type="EMBL" id="JAPFQI010000029">
    <property type="protein sequence ID" value="MCW8088233.1"/>
    <property type="molecule type" value="Genomic_DNA"/>
</dbReference>
<dbReference type="Pfam" id="PF13426">
    <property type="entry name" value="PAS_9"/>
    <property type="match status" value="1"/>
</dbReference>
<dbReference type="PANTHER" id="PTHR44757">
    <property type="entry name" value="DIGUANYLATE CYCLASE DGCP"/>
    <property type="match status" value="1"/>
</dbReference>
<dbReference type="InterPro" id="IPR043128">
    <property type="entry name" value="Rev_trsase/Diguanyl_cyclase"/>
</dbReference>
<evidence type="ECO:0000259" key="2">
    <source>
        <dbReference type="PROSITE" id="PS50113"/>
    </source>
</evidence>
<evidence type="ECO:0000259" key="4">
    <source>
        <dbReference type="PROSITE" id="PS50887"/>
    </source>
</evidence>
<dbReference type="SUPFAM" id="SSF55073">
    <property type="entry name" value="Nucleotide cyclase"/>
    <property type="match status" value="1"/>
</dbReference>
<dbReference type="CDD" id="cd01949">
    <property type="entry name" value="GGDEF"/>
    <property type="match status" value="1"/>
</dbReference>
<dbReference type="SMART" id="SM00267">
    <property type="entry name" value="GGDEF"/>
    <property type="match status" value="1"/>
</dbReference>
<dbReference type="Pfam" id="PF08448">
    <property type="entry name" value="PAS_4"/>
    <property type="match status" value="1"/>
</dbReference>
<protein>
    <submittedName>
        <fullName evidence="5">EAL domain-containing protein</fullName>
    </submittedName>
</protein>
<dbReference type="InterPro" id="IPR000700">
    <property type="entry name" value="PAS-assoc_C"/>
</dbReference>
<dbReference type="PROSITE" id="PS50887">
    <property type="entry name" value="GGDEF"/>
    <property type="match status" value="1"/>
</dbReference>
<dbReference type="Gene3D" id="3.30.450.20">
    <property type="entry name" value="PAS domain"/>
    <property type="match status" value="2"/>
</dbReference>
<dbReference type="PANTHER" id="PTHR44757:SF2">
    <property type="entry name" value="BIOFILM ARCHITECTURE MAINTENANCE PROTEIN MBAA"/>
    <property type="match status" value="1"/>
</dbReference>
<dbReference type="InterPro" id="IPR029787">
    <property type="entry name" value="Nucleotide_cyclase"/>
</dbReference>
<proteinExistence type="predicted"/>
<dbReference type="PROSITE" id="PS50883">
    <property type="entry name" value="EAL"/>
    <property type="match status" value="1"/>
</dbReference>
<comment type="caution">
    <text evidence="5">The sequence shown here is derived from an EMBL/GenBank/DDBJ whole genome shotgun (WGS) entry which is preliminary data.</text>
</comment>
<keyword evidence="6" id="KW-1185">Reference proteome</keyword>
<reference evidence="5 6" key="1">
    <citation type="submission" date="2022-10" db="EMBL/GenBank/DDBJ databases">
        <title>Roseococcus glaciei nov., sp. nov., isolated from glacier.</title>
        <authorList>
            <person name="Liu Q."/>
            <person name="Xin Y.-H."/>
        </authorList>
    </citation>
    <scope>NUCLEOTIDE SEQUENCE [LARGE SCALE GENOMIC DNA]</scope>
    <source>
        <strain evidence="5 6">MDT2-1-1</strain>
    </source>
</reference>
<dbReference type="InterPro" id="IPR001610">
    <property type="entry name" value="PAC"/>
</dbReference>
<dbReference type="Pfam" id="PF00563">
    <property type="entry name" value="EAL"/>
    <property type="match status" value="1"/>
</dbReference>
<dbReference type="InterPro" id="IPR035919">
    <property type="entry name" value="EAL_sf"/>
</dbReference>